<keyword evidence="6" id="KW-0809">Transit peptide</keyword>
<sequence length="170" mass="18341">MANLIRRSARIPSLVGQCSRVSTLHHQQKRGYADAVNLTFTMASPNKVFFKDEVIKQVNVPTINGVFGILPQHVPTLAVLQPGVVSVVVNDSETKNIFASSGSLTVNPDGSVHILAEEACDVADLDVSEAREAMSKAQHARDAAVEAVDKAEFQIEVDAYEAILKSVETK</sequence>
<dbReference type="HAMAP" id="MF_00530">
    <property type="entry name" value="ATP_synth_epsil_bac"/>
    <property type="match status" value="1"/>
</dbReference>
<dbReference type="InterPro" id="IPR001469">
    <property type="entry name" value="ATP_synth_F1_dsu/esu"/>
</dbReference>
<organism evidence="14 15">
    <name type="scientific">Crassostrea virginica</name>
    <name type="common">Eastern oyster</name>
    <dbReference type="NCBI Taxonomy" id="6565"/>
    <lineage>
        <taxon>Eukaryota</taxon>
        <taxon>Metazoa</taxon>
        <taxon>Spiralia</taxon>
        <taxon>Lophotrochozoa</taxon>
        <taxon>Mollusca</taxon>
        <taxon>Bivalvia</taxon>
        <taxon>Autobranchia</taxon>
        <taxon>Pteriomorphia</taxon>
        <taxon>Ostreida</taxon>
        <taxon>Ostreoidea</taxon>
        <taxon>Ostreidae</taxon>
        <taxon>Crassostrea</taxon>
    </lineage>
</organism>
<evidence type="ECO:0000256" key="9">
    <source>
        <dbReference type="ARBA" id="ARBA00023136"/>
    </source>
</evidence>
<keyword evidence="5" id="KW-0999">Mitochondrion inner membrane</keyword>
<evidence type="ECO:0000256" key="6">
    <source>
        <dbReference type="ARBA" id="ARBA00022946"/>
    </source>
</evidence>
<dbReference type="GO" id="GO:0045259">
    <property type="term" value="C:proton-transporting ATP synthase complex"/>
    <property type="evidence" value="ECO:0007669"/>
    <property type="project" value="UniProtKB-KW"/>
</dbReference>
<dbReference type="RefSeq" id="XP_022312553.1">
    <property type="nucleotide sequence ID" value="XM_022456845.1"/>
</dbReference>
<dbReference type="PANTHER" id="PTHR13822:SF7">
    <property type="entry name" value="ATP SYNTHASE SUBUNIT DELTA, MITOCHONDRIAL"/>
    <property type="match status" value="1"/>
</dbReference>
<evidence type="ECO:0000256" key="12">
    <source>
        <dbReference type="ARBA" id="ARBA00031669"/>
    </source>
</evidence>
<name>A0A8B8C9X4_CRAVI</name>
<dbReference type="Pfam" id="PF02823">
    <property type="entry name" value="ATP-synt_DE_N"/>
    <property type="match status" value="1"/>
</dbReference>
<dbReference type="Proteomes" id="UP000694844">
    <property type="component" value="Chromosome 2"/>
</dbReference>
<protein>
    <recommendedName>
        <fullName evidence="12">F-ATPase delta subunit</fullName>
    </recommendedName>
</protein>
<evidence type="ECO:0000256" key="4">
    <source>
        <dbReference type="ARBA" id="ARBA00022781"/>
    </source>
</evidence>
<dbReference type="FunFam" id="2.60.15.10:FF:000004">
    <property type="entry name" value="ATP synthase subunit delta, mitochondrial"/>
    <property type="match status" value="1"/>
</dbReference>
<evidence type="ECO:0000256" key="1">
    <source>
        <dbReference type="ARBA" id="ARBA00004273"/>
    </source>
</evidence>
<dbReference type="SUPFAM" id="SSF51344">
    <property type="entry name" value="Epsilon subunit of F1F0-ATP synthase N-terminal domain"/>
    <property type="match status" value="1"/>
</dbReference>
<evidence type="ECO:0000256" key="8">
    <source>
        <dbReference type="ARBA" id="ARBA00023128"/>
    </source>
</evidence>
<dbReference type="NCBIfam" id="TIGR01216">
    <property type="entry name" value="ATP_synt_epsi"/>
    <property type="match status" value="1"/>
</dbReference>
<evidence type="ECO:0000313" key="15">
    <source>
        <dbReference type="RefSeq" id="XP_022312553.1"/>
    </source>
</evidence>
<evidence type="ECO:0000256" key="5">
    <source>
        <dbReference type="ARBA" id="ARBA00022792"/>
    </source>
</evidence>
<evidence type="ECO:0000256" key="11">
    <source>
        <dbReference type="ARBA" id="ARBA00023310"/>
    </source>
</evidence>
<comment type="similarity">
    <text evidence="2">Belongs to the ATPase epsilon chain family.</text>
</comment>
<keyword evidence="3" id="KW-0813">Transport</keyword>
<evidence type="ECO:0000313" key="14">
    <source>
        <dbReference type="Proteomes" id="UP000694844"/>
    </source>
</evidence>
<keyword evidence="7" id="KW-0406">Ion transport</keyword>
<keyword evidence="14" id="KW-1185">Reference proteome</keyword>
<keyword evidence="10" id="KW-0139">CF(1)</keyword>
<gene>
    <name evidence="15" type="primary">LOC111117675</name>
</gene>
<keyword evidence="11" id="KW-0066">ATP synthesis</keyword>
<comment type="subcellular location">
    <subcellularLocation>
        <location evidence="1">Mitochondrion inner membrane</location>
    </subcellularLocation>
</comment>
<dbReference type="InterPro" id="IPR020546">
    <property type="entry name" value="ATP_synth_F1_dsu/esu_N"/>
</dbReference>
<dbReference type="AlphaFoldDB" id="A0A8B8C9X4"/>
<keyword evidence="8" id="KW-0496">Mitochondrion</keyword>
<reference evidence="15" key="1">
    <citation type="submission" date="2025-08" db="UniProtKB">
        <authorList>
            <consortium name="RefSeq"/>
        </authorList>
    </citation>
    <scope>IDENTIFICATION</scope>
    <source>
        <tissue evidence="15">Whole sample</tissue>
    </source>
</reference>
<dbReference type="CDD" id="cd12152">
    <property type="entry name" value="F1-ATPase_delta"/>
    <property type="match status" value="1"/>
</dbReference>
<evidence type="ECO:0000256" key="2">
    <source>
        <dbReference type="ARBA" id="ARBA00005712"/>
    </source>
</evidence>
<dbReference type="Gene3D" id="2.60.15.10">
    <property type="entry name" value="F0F1 ATP synthase delta/epsilon subunit, N-terminal"/>
    <property type="match status" value="1"/>
</dbReference>
<dbReference type="GeneID" id="111117675"/>
<dbReference type="OrthoDB" id="270171at2759"/>
<dbReference type="GO" id="GO:0046933">
    <property type="term" value="F:proton-transporting ATP synthase activity, rotational mechanism"/>
    <property type="evidence" value="ECO:0007669"/>
    <property type="project" value="InterPro"/>
</dbReference>
<dbReference type="GO" id="GO:0005743">
    <property type="term" value="C:mitochondrial inner membrane"/>
    <property type="evidence" value="ECO:0007669"/>
    <property type="project" value="UniProtKB-SubCell"/>
</dbReference>
<evidence type="ECO:0000259" key="13">
    <source>
        <dbReference type="Pfam" id="PF02823"/>
    </source>
</evidence>
<proteinExistence type="inferred from homology"/>
<evidence type="ECO:0000256" key="10">
    <source>
        <dbReference type="ARBA" id="ARBA00023196"/>
    </source>
</evidence>
<dbReference type="PANTHER" id="PTHR13822">
    <property type="entry name" value="ATP SYNTHASE DELTA/EPSILON CHAIN"/>
    <property type="match status" value="1"/>
</dbReference>
<keyword evidence="9" id="KW-0472">Membrane</keyword>
<dbReference type="KEGG" id="cvn:111117675"/>
<evidence type="ECO:0000256" key="7">
    <source>
        <dbReference type="ARBA" id="ARBA00023065"/>
    </source>
</evidence>
<dbReference type="InterPro" id="IPR036771">
    <property type="entry name" value="ATPsynth_dsu/esu_N"/>
</dbReference>
<accession>A0A8B8C9X4</accession>
<evidence type="ECO:0000256" key="3">
    <source>
        <dbReference type="ARBA" id="ARBA00022448"/>
    </source>
</evidence>
<feature type="domain" description="ATP synthase F1 complex delta/epsilon subunit N-terminal" evidence="13">
    <location>
        <begin position="38"/>
        <end position="119"/>
    </location>
</feature>
<dbReference type="Gene3D" id="1.20.5.440">
    <property type="entry name" value="ATP synthase delta/epsilon subunit, C-terminal domain"/>
    <property type="match status" value="1"/>
</dbReference>
<keyword evidence="4" id="KW-0375">Hydrogen ion transport</keyword>